<keyword evidence="3" id="KW-1185">Reference proteome</keyword>
<dbReference type="EMBL" id="SRLO01006616">
    <property type="protein sequence ID" value="TNN28656.1"/>
    <property type="molecule type" value="Genomic_DNA"/>
</dbReference>
<evidence type="ECO:0000313" key="2">
    <source>
        <dbReference type="EMBL" id="TNN28656.1"/>
    </source>
</evidence>
<sequence>MAARGLPPRRPEHPSAAPRGSREVTTAKLSKLHVTAFPHRKCSPKGEESRVCYSSCRFGSRRNFLIVVMVFHEVSYRRSWSEDGPS</sequence>
<feature type="region of interest" description="Disordered" evidence="1">
    <location>
        <begin position="1"/>
        <end position="24"/>
    </location>
</feature>
<protein>
    <submittedName>
        <fullName evidence="2">Uncharacterized protein</fullName>
    </submittedName>
</protein>
<accession>A0A4Z2EIH5</accession>
<dbReference type="AlphaFoldDB" id="A0A4Z2EIH5"/>
<gene>
    <name evidence="2" type="ORF">EYF80_061196</name>
</gene>
<dbReference type="Proteomes" id="UP000314294">
    <property type="component" value="Unassembled WGS sequence"/>
</dbReference>
<reference evidence="2 3" key="1">
    <citation type="submission" date="2019-03" db="EMBL/GenBank/DDBJ databases">
        <title>First draft genome of Liparis tanakae, snailfish: a comprehensive survey of snailfish specific genes.</title>
        <authorList>
            <person name="Kim W."/>
            <person name="Song I."/>
            <person name="Jeong J.-H."/>
            <person name="Kim D."/>
            <person name="Kim S."/>
            <person name="Ryu S."/>
            <person name="Song J.Y."/>
            <person name="Lee S.K."/>
        </authorList>
    </citation>
    <scope>NUCLEOTIDE SEQUENCE [LARGE SCALE GENOMIC DNA]</scope>
    <source>
        <tissue evidence="2">Muscle</tissue>
    </source>
</reference>
<organism evidence="2 3">
    <name type="scientific">Liparis tanakae</name>
    <name type="common">Tanaka's snailfish</name>
    <dbReference type="NCBI Taxonomy" id="230148"/>
    <lineage>
        <taxon>Eukaryota</taxon>
        <taxon>Metazoa</taxon>
        <taxon>Chordata</taxon>
        <taxon>Craniata</taxon>
        <taxon>Vertebrata</taxon>
        <taxon>Euteleostomi</taxon>
        <taxon>Actinopterygii</taxon>
        <taxon>Neopterygii</taxon>
        <taxon>Teleostei</taxon>
        <taxon>Neoteleostei</taxon>
        <taxon>Acanthomorphata</taxon>
        <taxon>Eupercaria</taxon>
        <taxon>Perciformes</taxon>
        <taxon>Cottioidei</taxon>
        <taxon>Cottales</taxon>
        <taxon>Liparidae</taxon>
        <taxon>Liparis</taxon>
    </lineage>
</organism>
<evidence type="ECO:0000256" key="1">
    <source>
        <dbReference type="SAM" id="MobiDB-lite"/>
    </source>
</evidence>
<evidence type="ECO:0000313" key="3">
    <source>
        <dbReference type="Proteomes" id="UP000314294"/>
    </source>
</evidence>
<comment type="caution">
    <text evidence="2">The sequence shown here is derived from an EMBL/GenBank/DDBJ whole genome shotgun (WGS) entry which is preliminary data.</text>
</comment>
<proteinExistence type="predicted"/>
<name>A0A4Z2EIH5_9TELE</name>